<dbReference type="PROSITE" id="PS51511">
    <property type="entry name" value="FIP_RBD"/>
    <property type="match status" value="1"/>
</dbReference>
<dbReference type="Pfam" id="PF00020">
    <property type="entry name" value="TNFR_c6"/>
    <property type="match status" value="1"/>
</dbReference>
<evidence type="ECO:0000256" key="6">
    <source>
        <dbReference type="PROSITE-ProRule" id="PRU00206"/>
    </source>
</evidence>
<feature type="region of interest" description="Disordered" evidence="7">
    <location>
        <begin position="352"/>
        <end position="394"/>
    </location>
</feature>
<keyword evidence="8" id="KW-0472">Membrane</keyword>
<evidence type="ECO:0000256" key="2">
    <source>
        <dbReference type="ARBA" id="ARBA00022448"/>
    </source>
</evidence>
<feature type="disulfide bond" evidence="6">
    <location>
        <begin position="593"/>
        <end position="611"/>
    </location>
</feature>
<dbReference type="GO" id="GO:0015031">
    <property type="term" value="P:protein transport"/>
    <property type="evidence" value="ECO:0007669"/>
    <property type="project" value="UniProtKB-KW"/>
</dbReference>
<dbReference type="FunFam" id="2.60.40.150:FF:000151">
    <property type="entry name" value="Rab11 family-interacting protein 1"/>
    <property type="match status" value="1"/>
</dbReference>
<protein>
    <submittedName>
        <fullName evidence="12">Rab11 family-interacting protein 5</fullName>
    </submittedName>
</protein>
<dbReference type="SUPFAM" id="SSF144270">
    <property type="entry name" value="Eferin C-derminal domain-like"/>
    <property type="match status" value="1"/>
</dbReference>
<dbReference type="GO" id="GO:0055037">
    <property type="term" value="C:recycling endosome"/>
    <property type="evidence" value="ECO:0007669"/>
    <property type="project" value="UniProtKB-SubCell"/>
</dbReference>
<keyword evidence="3" id="KW-0597">Phosphoprotein</keyword>
<keyword evidence="4" id="KW-0967">Endosome</keyword>
<gene>
    <name evidence="12" type="primary">RAB11FIP5</name>
    <name evidence="12" type="ORF">Bhyg_12581</name>
</gene>
<dbReference type="InterPro" id="IPR001368">
    <property type="entry name" value="TNFR/NGFR_Cys_rich_reg"/>
</dbReference>
<dbReference type="PANTHER" id="PTHR15746:SF23">
    <property type="entry name" value="RAB11 INTERACTING PROTEIN, ISOFORM A"/>
    <property type="match status" value="1"/>
</dbReference>
<evidence type="ECO:0000259" key="11">
    <source>
        <dbReference type="PROSITE" id="PS51511"/>
    </source>
</evidence>
<comment type="subcellular location">
    <subcellularLocation>
        <location evidence="1">Recycling endosome</location>
    </subcellularLocation>
</comment>
<evidence type="ECO:0000259" key="10">
    <source>
        <dbReference type="PROSITE" id="PS50050"/>
    </source>
</evidence>
<evidence type="ECO:0000256" key="3">
    <source>
        <dbReference type="ARBA" id="ARBA00022553"/>
    </source>
</evidence>
<dbReference type="EMBL" id="WJQU01000003">
    <property type="protein sequence ID" value="KAJ6639834.1"/>
    <property type="molecule type" value="Genomic_DNA"/>
</dbReference>
<evidence type="ECO:0000256" key="4">
    <source>
        <dbReference type="ARBA" id="ARBA00022753"/>
    </source>
</evidence>
<dbReference type="InterPro" id="IPR019018">
    <property type="entry name" value="Rab-bd_FIP-RBD"/>
</dbReference>
<dbReference type="SMART" id="SM00239">
    <property type="entry name" value="C2"/>
    <property type="match status" value="1"/>
</dbReference>
<feature type="region of interest" description="Disordered" evidence="7">
    <location>
        <begin position="176"/>
        <end position="224"/>
    </location>
</feature>
<dbReference type="AlphaFoldDB" id="A0A9Q0MZ34"/>
<feature type="repeat" description="TNFR-Cys" evidence="6">
    <location>
        <begin position="573"/>
        <end position="611"/>
    </location>
</feature>
<evidence type="ECO:0000313" key="13">
    <source>
        <dbReference type="Proteomes" id="UP001151699"/>
    </source>
</evidence>
<comment type="caution">
    <text evidence="12">The sequence shown here is derived from an EMBL/GenBank/DDBJ whole genome shotgun (WGS) entry which is preliminary data.</text>
</comment>
<keyword evidence="8" id="KW-0812">Transmembrane</keyword>
<dbReference type="GO" id="GO:0031267">
    <property type="term" value="F:small GTPase binding"/>
    <property type="evidence" value="ECO:0007669"/>
    <property type="project" value="InterPro"/>
</dbReference>
<dbReference type="Proteomes" id="UP001151699">
    <property type="component" value="Chromosome X"/>
</dbReference>
<dbReference type="InterPro" id="IPR037245">
    <property type="entry name" value="FIP-RBD_C_sf"/>
</dbReference>
<dbReference type="InterPro" id="IPR035892">
    <property type="entry name" value="C2_domain_sf"/>
</dbReference>
<dbReference type="InterPro" id="IPR000008">
    <property type="entry name" value="C2_dom"/>
</dbReference>
<dbReference type="Pfam" id="PF00168">
    <property type="entry name" value="C2"/>
    <property type="match status" value="1"/>
</dbReference>
<dbReference type="PROSITE" id="PS50004">
    <property type="entry name" value="C2"/>
    <property type="match status" value="1"/>
</dbReference>
<comment type="caution">
    <text evidence="6">Lacks conserved residue(s) required for the propagation of feature annotation.</text>
</comment>
<evidence type="ECO:0000256" key="1">
    <source>
        <dbReference type="ARBA" id="ARBA00004172"/>
    </source>
</evidence>
<dbReference type="InterPro" id="IPR037789">
    <property type="entry name" value="FIP_classI"/>
</dbReference>
<reference evidence="12" key="1">
    <citation type="submission" date="2022-07" db="EMBL/GenBank/DDBJ databases">
        <authorList>
            <person name="Trinca V."/>
            <person name="Uliana J.V.C."/>
            <person name="Torres T.T."/>
            <person name="Ward R.J."/>
            <person name="Monesi N."/>
        </authorList>
    </citation>
    <scope>NUCLEOTIDE SEQUENCE</scope>
    <source>
        <strain evidence="12">HSMRA1968</strain>
        <tissue evidence="12">Whole embryos</tissue>
    </source>
</reference>
<keyword evidence="5" id="KW-0653">Protein transport</keyword>
<name>A0A9Q0MZ34_9DIPT</name>
<keyword evidence="6" id="KW-1015">Disulfide bond</keyword>
<feature type="region of interest" description="Disordered" evidence="7">
    <location>
        <begin position="237"/>
        <end position="301"/>
    </location>
</feature>
<dbReference type="GO" id="GO:0045055">
    <property type="term" value="P:regulated exocytosis"/>
    <property type="evidence" value="ECO:0007669"/>
    <property type="project" value="TreeGrafter"/>
</dbReference>
<accession>A0A9Q0MZ34</accession>
<evidence type="ECO:0000256" key="7">
    <source>
        <dbReference type="SAM" id="MobiDB-lite"/>
    </source>
</evidence>
<feature type="compositionally biased region" description="Basic and acidic residues" evidence="7">
    <location>
        <begin position="361"/>
        <end position="375"/>
    </location>
</feature>
<dbReference type="PANTHER" id="PTHR15746">
    <property type="entry name" value="RAB11-RELATED"/>
    <property type="match status" value="1"/>
</dbReference>
<keyword evidence="2" id="KW-0813">Transport</keyword>
<dbReference type="Gene3D" id="1.20.5.2440">
    <property type="match status" value="1"/>
</dbReference>
<feature type="disulfide bond" evidence="6">
    <location>
        <begin position="590"/>
        <end position="603"/>
    </location>
</feature>
<keyword evidence="8" id="KW-1133">Transmembrane helix</keyword>
<dbReference type="Pfam" id="PF09457">
    <property type="entry name" value="RBD-FIP"/>
    <property type="match status" value="1"/>
</dbReference>
<evidence type="ECO:0000256" key="5">
    <source>
        <dbReference type="ARBA" id="ARBA00022927"/>
    </source>
</evidence>
<dbReference type="OrthoDB" id="8956628at2759"/>
<feature type="compositionally biased region" description="Polar residues" evidence="7">
    <location>
        <begin position="186"/>
        <end position="201"/>
    </location>
</feature>
<feature type="domain" description="TNFR-Cys" evidence="10">
    <location>
        <begin position="573"/>
        <end position="611"/>
    </location>
</feature>
<feature type="compositionally biased region" description="Polar residues" evidence="7">
    <location>
        <begin position="239"/>
        <end position="269"/>
    </location>
</feature>
<feature type="non-terminal residue" evidence="12">
    <location>
        <position position="722"/>
    </location>
</feature>
<organism evidence="12 13">
    <name type="scientific">Pseudolycoriella hygida</name>
    <dbReference type="NCBI Taxonomy" id="35572"/>
    <lineage>
        <taxon>Eukaryota</taxon>
        <taxon>Metazoa</taxon>
        <taxon>Ecdysozoa</taxon>
        <taxon>Arthropoda</taxon>
        <taxon>Hexapoda</taxon>
        <taxon>Insecta</taxon>
        <taxon>Pterygota</taxon>
        <taxon>Neoptera</taxon>
        <taxon>Endopterygota</taxon>
        <taxon>Diptera</taxon>
        <taxon>Nematocera</taxon>
        <taxon>Sciaroidea</taxon>
        <taxon>Sciaridae</taxon>
        <taxon>Pseudolycoriella</taxon>
    </lineage>
</organism>
<evidence type="ECO:0000313" key="12">
    <source>
        <dbReference type="EMBL" id="KAJ6639834.1"/>
    </source>
</evidence>
<keyword evidence="13" id="KW-1185">Reference proteome</keyword>
<evidence type="ECO:0000256" key="8">
    <source>
        <dbReference type="SAM" id="Phobius"/>
    </source>
</evidence>
<sequence length="722" mass="81380">LRAKGLLTKGKNGTNNCFATIEVGKEKYATSIKESAPPVIEWHEECELTIPDKGNRAELIVKCLHRNNFSVDEFLGQVTLPLSEMDVYEKPRSKWYKLQSKPGKDKKDKDRGELEIRIAFTVKAGSLMDLSKKEKKGATLGSSLGLGGSLLSINTLEKKKKLKDFAKSLGSKVHLTGKSKKDKQQNIDNASNSGSVSSIGTPGSGVFAPRRFGQSAGDADPGVISEDEDEFVFDKLSHKSSGSSLNVPKVTSTTHHQPPSPLASNSSKSNTDEDIRLRSKTLPPSKPPRTNGESGTQKVDEWEAKLYGKHLDVGSSDSLKRRSWESSRVMLSSQHDIHESSKDAANEHVLANTAPTTPNLEDQKRAASEQVDKPKALPRSATLESIVEKEKETKEEIVEKKQPEKRVSKFKYFRKEKTDSLEDIKHKLGNKQFGERIIIGHENDIKRHGAEVPQELLKKYDGKTREDIILIANDMENEVRIQKIKMKEMEDYLDDLLLRVMETQPKLLQNPYRSHNSTKRRVELFKLTQFLLIVYTILPPWPSLNNVSLTTYINLAYLSLALFVTSINCHRPPCLDQSWWDERADSCIQCTICDEQSIVLRPCQPHSNAICGTLNDLEFDWHGVVGNDRANESESWTEIREDTESASQQAYIDIWSWQVASLVLVAVACLIFFIVLILILCQHAKHWRHMKQLERRFDRAGKDLVKNPGRGNVYIEDANSTK</sequence>
<feature type="non-terminal residue" evidence="12">
    <location>
        <position position="1"/>
    </location>
</feature>
<dbReference type="Gene3D" id="2.60.40.150">
    <property type="entry name" value="C2 domain"/>
    <property type="match status" value="1"/>
</dbReference>
<feature type="domain" description="FIP-RBD" evidence="11">
    <location>
        <begin position="449"/>
        <end position="511"/>
    </location>
</feature>
<dbReference type="PROSITE" id="PS50050">
    <property type="entry name" value="TNFR_NGFR_2"/>
    <property type="match status" value="1"/>
</dbReference>
<proteinExistence type="predicted"/>
<dbReference type="SUPFAM" id="SSF49562">
    <property type="entry name" value="C2 domain (Calcium/lipid-binding domain, CaLB)"/>
    <property type="match status" value="1"/>
</dbReference>
<feature type="transmembrane region" description="Helical" evidence="8">
    <location>
        <begin position="655"/>
        <end position="681"/>
    </location>
</feature>
<feature type="domain" description="C2" evidence="9">
    <location>
        <begin position="1"/>
        <end position="96"/>
    </location>
</feature>
<evidence type="ECO:0000259" key="9">
    <source>
        <dbReference type="PROSITE" id="PS50004"/>
    </source>
</evidence>